<dbReference type="InterPro" id="IPR016032">
    <property type="entry name" value="Sig_transdc_resp-reg_C-effctor"/>
</dbReference>
<dbReference type="OrthoDB" id="9782655at2"/>
<name>A0A1X7DKG8_9PROT</name>
<dbReference type="GO" id="GO:0006355">
    <property type="term" value="P:regulation of DNA-templated transcription"/>
    <property type="evidence" value="ECO:0007669"/>
    <property type="project" value="InterPro"/>
</dbReference>
<feature type="domain" description="Response regulatory" evidence="8">
    <location>
        <begin position="6"/>
        <end position="123"/>
    </location>
</feature>
<dbReference type="InterPro" id="IPR036388">
    <property type="entry name" value="WH-like_DNA-bd_sf"/>
</dbReference>
<evidence type="ECO:0000256" key="5">
    <source>
        <dbReference type="ARBA" id="ARBA00023163"/>
    </source>
</evidence>
<dbReference type="Gene3D" id="3.40.50.2300">
    <property type="match status" value="1"/>
</dbReference>
<dbReference type="RefSeq" id="WP_085082187.1">
    <property type="nucleotide sequence ID" value="NZ_FXAK01000001.1"/>
</dbReference>
<dbReference type="Proteomes" id="UP000192936">
    <property type="component" value="Unassembled WGS sequence"/>
</dbReference>
<dbReference type="PANTHER" id="PTHR44688:SF16">
    <property type="entry name" value="DNA-BINDING TRANSCRIPTIONAL ACTIVATOR DEVR_DOSR"/>
    <property type="match status" value="1"/>
</dbReference>
<dbReference type="PRINTS" id="PR00038">
    <property type="entry name" value="HTHLUXR"/>
</dbReference>
<dbReference type="SMART" id="SM00421">
    <property type="entry name" value="HTH_LUXR"/>
    <property type="match status" value="1"/>
</dbReference>
<evidence type="ECO:0000259" key="7">
    <source>
        <dbReference type="PROSITE" id="PS50043"/>
    </source>
</evidence>
<keyword evidence="5" id="KW-0804">Transcription</keyword>
<evidence type="ECO:0000259" key="8">
    <source>
        <dbReference type="PROSITE" id="PS50110"/>
    </source>
</evidence>
<evidence type="ECO:0000256" key="4">
    <source>
        <dbReference type="ARBA" id="ARBA00023125"/>
    </source>
</evidence>
<feature type="domain" description="HTH luxR-type" evidence="7">
    <location>
        <begin position="139"/>
        <end position="204"/>
    </location>
</feature>
<dbReference type="Gene3D" id="1.10.10.10">
    <property type="entry name" value="Winged helix-like DNA-binding domain superfamily/Winged helix DNA-binding domain"/>
    <property type="match status" value="1"/>
</dbReference>
<protein>
    <submittedName>
        <fullName evidence="9">Two component transcriptional regulator, LuxR family</fullName>
    </submittedName>
</protein>
<dbReference type="InterPro" id="IPR011006">
    <property type="entry name" value="CheY-like_superfamily"/>
</dbReference>
<dbReference type="GO" id="GO:0000160">
    <property type="term" value="P:phosphorelay signal transduction system"/>
    <property type="evidence" value="ECO:0007669"/>
    <property type="project" value="UniProtKB-KW"/>
</dbReference>
<dbReference type="SUPFAM" id="SSF46894">
    <property type="entry name" value="C-terminal effector domain of the bipartite response regulators"/>
    <property type="match status" value="1"/>
</dbReference>
<proteinExistence type="predicted"/>
<gene>
    <name evidence="9" type="ORF">SAMN02982917_0640</name>
</gene>
<organism evidence="9 10">
    <name type="scientific">Azospirillum oryzae</name>
    <dbReference type="NCBI Taxonomy" id="286727"/>
    <lineage>
        <taxon>Bacteria</taxon>
        <taxon>Pseudomonadati</taxon>
        <taxon>Pseudomonadota</taxon>
        <taxon>Alphaproteobacteria</taxon>
        <taxon>Rhodospirillales</taxon>
        <taxon>Azospirillaceae</taxon>
        <taxon>Azospirillum</taxon>
    </lineage>
</organism>
<dbReference type="InterPro" id="IPR000792">
    <property type="entry name" value="Tscrpt_reg_LuxR_C"/>
</dbReference>
<keyword evidence="1 6" id="KW-0597">Phosphoprotein</keyword>
<dbReference type="GO" id="GO:0003677">
    <property type="term" value="F:DNA binding"/>
    <property type="evidence" value="ECO:0007669"/>
    <property type="project" value="UniProtKB-KW"/>
</dbReference>
<dbReference type="InterPro" id="IPR001789">
    <property type="entry name" value="Sig_transdc_resp-reg_receiver"/>
</dbReference>
<dbReference type="Pfam" id="PF00072">
    <property type="entry name" value="Response_reg"/>
    <property type="match status" value="1"/>
</dbReference>
<dbReference type="Pfam" id="PF00196">
    <property type="entry name" value="GerE"/>
    <property type="match status" value="1"/>
</dbReference>
<dbReference type="AlphaFoldDB" id="A0A1X7DKG8"/>
<evidence type="ECO:0000256" key="1">
    <source>
        <dbReference type="ARBA" id="ARBA00022553"/>
    </source>
</evidence>
<reference evidence="9 10" key="1">
    <citation type="submission" date="2017-04" db="EMBL/GenBank/DDBJ databases">
        <authorList>
            <person name="Afonso C.L."/>
            <person name="Miller P.J."/>
            <person name="Scott M.A."/>
            <person name="Spackman E."/>
            <person name="Goraichik I."/>
            <person name="Dimitrov K.M."/>
            <person name="Suarez D.L."/>
            <person name="Swayne D.E."/>
        </authorList>
    </citation>
    <scope>NUCLEOTIDE SEQUENCE [LARGE SCALE GENOMIC DNA]</scope>
    <source>
        <strain evidence="9 10">A2P</strain>
    </source>
</reference>
<dbReference type="PANTHER" id="PTHR44688">
    <property type="entry name" value="DNA-BINDING TRANSCRIPTIONAL ACTIVATOR DEVR_DOSR"/>
    <property type="match status" value="1"/>
</dbReference>
<dbReference type="SUPFAM" id="SSF52172">
    <property type="entry name" value="CheY-like"/>
    <property type="match status" value="1"/>
</dbReference>
<evidence type="ECO:0000256" key="6">
    <source>
        <dbReference type="PROSITE-ProRule" id="PRU00169"/>
    </source>
</evidence>
<dbReference type="CDD" id="cd17537">
    <property type="entry name" value="REC_FixJ"/>
    <property type="match status" value="1"/>
</dbReference>
<dbReference type="FunFam" id="3.40.50.2300:FF:000018">
    <property type="entry name" value="DNA-binding transcriptional regulator NtrC"/>
    <property type="match status" value="1"/>
</dbReference>
<keyword evidence="3" id="KW-0805">Transcription regulation</keyword>
<dbReference type="PROSITE" id="PS50043">
    <property type="entry name" value="HTH_LUXR_2"/>
    <property type="match status" value="1"/>
</dbReference>
<evidence type="ECO:0000313" key="10">
    <source>
        <dbReference type="Proteomes" id="UP000192936"/>
    </source>
</evidence>
<dbReference type="EMBL" id="FXAK01000001">
    <property type="protein sequence ID" value="SMF17097.1"/>
    <property type="molecule type" value="Genomic_DNA"/>
</dbReference>
<keyword evidence="2" id="KW-0902">Two-component regulatory system</keyword>
<evidence type="ECO:0000256" key="3">
    <source>
        <dbReference type="ARBA" id="ARBA00023015"/>
    </source>
</evidence>
<feature type="modified residue" description="4-aspartylphosphate" evidence="6">
    <location>
        <position position="58"/>
    </location>
</feature>
<dbReference type="SMART" id="SM00448">
    <property type="entry name" value="REC"/>
    <property type="match status" value="1"/>
</dbReference>
<evidence type="ECO:0000313" key="9">
    <source>
        <dbReference type="EMBL" id="SMF17097.1"/>
    </source>
</evidence>
<dbReference type="STRING" id="286727.SAMN02982917_0640"/>
<keyword evidence="4" id="KW-0238">DNA-binding</keyword>
<evidence type="ECO:0000256" key="2">
    <source>
        <dbReference type="ARBA" id="ARBA00023012"/>
    </source>
</evidence>
<dbReference type="CDD" id="cd06170">
    <property type="entry name" value="LuxR_C_like"/>
    <property type="match status" value="1"/>
</dbReference>
<sequence length="207" mass="22440">MTDAPLVLVVDDDEAMRSSVQYLLASVGIACESFASAEAFLASPHLRPPLRPGCVLLDVRMPGMSGIELLRHLKERGCKRPVIMVTGHGDVPLAVAALKGGAEDFIEKPWKDQALLDAVNAAIRKCREVLVRSAGREAVEARMAQLSRREREVLALVLDGRQNKEIAAALSISVKTVEGHRQMVMEKMGARSVAELARLALTPGDRV</sequence>
<dbReference type="PROSITE" id="PS50110">
    <property type="entry name" value="RESPONSE_REGULATORY"/>
    <property type="match status" value="1"/>
</dbReference>
<accession>A0A1X7DKG8</accession>